<dbReference type="AlphaFoldDB" id="A0A2Z3LHJ6"/>
<dbReference type="OrthoDB" id="981159at2"/>
<name>A0A2Z3LHJ6_9BACT</name>
<dbReference type="Proteomes" id="UP000245872">
    <property type="component" value="Chromosome"/>
</dbReference>
<dbReference type="SUPFAM" id="SSF47413">
    <property type="entry name" value="lambda repressor-like DNA-binding domains"/>
    <property type="match status" value="1"/>
</dbReference>
<dbReference type="KEGG" id="cher:DK880_00661"/>
<sequence length="125" mass="14622">MCHRGKIIESVVRRSGISISVLAAKMGISRNTLYNRFKEKNLSYDFILALGAVVHYNFAVEFPEMRVDSSSLDDIRAELWRVERKYKNLLEKYNHLLKFLLKKSQDTDQHALHKKIKDFINSSSF</sequence>
<evidence type="ECO:0000313" key="1">
    <source>
        <dbReference type="EMBL" id="AWN81975.1"/>
    </source>
</evidence>
<keyword evidence="2" id="KW-1185">Reference proteome</keyword>
<dbReference type="GO" id="GO:0003677">
    <property type="term" value="F:DNA binding"/>
    <property type="evidence" value="ECO:0007669"/>
    <property type="project" value="InterPro"/>
</dbReference>
<dbReference type="EMBL" id="CP029619">
    <property type="protein sequence ID" value="AWN81975.1"/>
    <property type="molecule type" value="Genomic_DNA"/>
</dbReference>
<dbReference type="InterPro" id="IPR010982">
    <property type="entry name" value="Lambda_DNA-bd_dom_sf"/>
</dbReference>
<protein>
    <submittedName>
        <fullName evidence="1">Uncharacterized protein</fullName>
    </submittedName>
</protein>
<organism evidence="1 2">
    <name type="scientific">Candidatus Cardinium hertigii</name>
    <dbReference type="NCBI Taxonomy" id="247481"/>
    <lineage>
        <taxon>Bacteria</taxon>
        <taxon>Pseudomonadati</taxon>
        <taxon>Bacteroidota</taxon>
        <taxon>Cytophagia</taxon>
        <taxon>Cytophagales</taxon>
        <taxon>Amoebophilaceae</taxon>
        <taxon>Candidatus Cardinium</taxon>
    </lineage>
</organism>
<dbReference type="RefSeq" id="WP_109997378.1">
    <property type="nucleotide sequence ID" value="NZ_CP029619.1"/>
</dbReference>
<dbReference type="Gene3D" id="1.10.10.60">
    <property type="entry name" value="Homeodomain-like"/>
    <property type="match status" value="1"/>
</dbReference>
<evidence type="ECO:0000313" key="2">
    <source>
        <dbReference type="Proteomes" id="UP000245872"/>
    </source>
</evidence>
<proteinExistence type="predicted"/>
<gene>
    <name evidence="1" type="ORF">DK880_00661</name>
</gene>
<accession>A0A2Z3LHJ6</accession>
<reference evidence="1 2" key="1">
    <citation type="submission" date="2018-05" db="EMBL/GenBank/DDBJ databases">
        <title>Candidatus Cardinium hertigii Genome Assembly.</title>
        <authorList>
            <person name="Showmaker K.C."/>
            <person name="Walden K.O."/>
            <person name="Fields C.J."/>
            <person name="Lambert K.N."/>
            <person name="Hudson M.E."/>
        </authorList>
    </citation>
    <scope>NUCLEOTIDE SEQUENCE [LARGE SCALE GENOMIC DNA]</scope>
    <source>
        <strain evidence="2">cHgTN10</strain>
    </source>
</reference>